<evidence type="ECO:0000313" key="2">
    <source>
        <dbReference type="EMBL" id="GAA1718969.1"/>
    </source>
</evidence>
<evidence type="ECO:0000256" key="1">
    <source>
        <dbReference type="SAM" id="Phobius"/>
    </source>
</evidence>
<protein>
    <recommendedName>
        <fullName evidence="4">DUF998 domain-containing protein</fullName>
    </recommendedName>
</protein>
<feature type="transmembrane region" description="Helical" evidence="1">
    <location>
        <begin position="161"/>
        <end position="184"/>
    </location>
</feature>
<keyword evidence="1" id="KW-1133">Transmembrane helix</keyword>
<name>A0ABN2J712_9ACTN</name>
<feature type="transmembrane region" description="Helical" evidence="1">
    <location>
        <begin position="63"/>
        <end position="84"/>
    </location>
</feature>
<gene>
    <name evidence="2" type="ORF">GCM10009765_79210</name>
</gene>
<proteinExistence type="predicted"/>
<dbReference type="Proteomes" id="UP001500618">
    <property type="component" value="Unassembled WGS sequence"/>
</dbReference>
<accession>A0ABN2J712</accession>
<comment type="caution">
    <text evidence="2">The sequence shown here is derived from an EMBL/GenBank/DDBJ whole genome shotgun (WGS) entry which is preliminary data.</text>
</comment>
<keyword evidence="3" id="KW-1185">Reference proteome</keyword>
<feature type="transmembrane region" description="Helical" evidence="1">
    <location>
        <begin position="204"/>
        <end position="224"/>
    </location>
</feature>
<feature type="transmembrane region" description="Helical" evidence="1">
    <location>
        <begin position="263"/>
        <end position="290"/>
    </location>
</feature>
<keyword evidence="1" id="KW-0812">Transmembrane</keyword>
<organism evidence="2 3">
    <name type="scientific">Fodinicola feengrottensis</name>
    <dbReference type="NCBI Taxonomy" id="435914"/>
    <lineage>
        <taxon>Bacteria</taxon>
        <taxon>Bacillati</taxon>
        <taxon>Actinomycetota</taxon>
        <taxon>Actinomycetes</taxon>
        <taxon>Mycobacteriales</taxon>
        <taxon>Fodinicola</taxon>
    </lineage>
</organism>
<evidence type="ECO:0008006" key="4">
    <source>
        <dbReference type="Google" id="ProtNLM"/>
    </source>
</evidence>
<feature type="transmembrane region" description="Helical" evidence="1">
    <location>
        <begin position="26"/>
        <end position="48"/>
    </location>
</feature>
<sequence>MISPVLPAMVGGLKAYWTQARPGMRVAYVVGALLIGVGLAHGVVWLIVGGSAVGPLSIRKPTTFGISFGITVIGLTWVSQFLALGQRTRRITLTVLAATCALEVFWVSLQHARGVMSHFNNATPLDSDMFKAAGATIACTVVVIAFFAFRAYATCTAPPAMALAIRIGVSILLVSMAAGVWMIVRGSAFDLDPDTVGSAGSIKLVHAVGMHAVQILPALAWVSSFGSSSERTRRNLVAVAGGGYALMVGLLAVLALLGTAFTAAGFVGAAAEVVAVGCLIFAWTAAIISLRRHRVAVPLRS</sequence>
<evidence type="ECO:0000313" key="3">
    <source>
        <dbReference type="Proteomes" id="UP001500618"/>
    </source>
</evidence>
<dbReference type="EMBL" id="BAAANY010000043">
    <property type="protein sequence ID" value="GAA1718969.1"/>
    <property type="molecule type" value="Genomic_DNA"/>
</dbReference>
<dbReference type="RefSeq" id="WP_344315142.1">
    <property type="nucleotide sequence ID" value="NZ_BAAANY010000043.1"/>
</dbReference>
<feature type="transmembrane region" description="Helical" evidence="1">
    <location>
        <begin position="236"/>
        <end position="257"/>
    </location>
</feature>
<keyword evidence="1" id="KW-0472">Membrane</keyword>
<reference evidence="2 3" key="1">
    <citation type="journal article" date="2019" name="Int. J. Syst. Evol. Microbiol.">
        <title>The Global Catalogue of Microorganisms (GCM) 10K type strain sequencing project: providing services to taxonomists for standard genome sequencing and annotation.</title>
        <authorList>
            <consortium name="The Broad Institute Genomics Platform"/>
            <consortium name="The Broad Institute Genome Sequencing Center for Infectious Disease"/>
            <person name="Wu L."/>
            <person name="Ma J."/>
        </authorList>
    </citation>
    <scope>NUCLEOTIDE SEQUENCE [LARGE SCALE GENOMIC DNA]</scope>
    <source>
        <strain evidence="2 3">JCM 14718</strain>
    </source>
</reference>
<feature type="transmembrane region" description="Helical" evidence="1">
    <location>
        <begin position="91"/>
        <end position="109"/>
    </location>
</feature>
<feature type="transmembrane region" description="Helical" evidence="1">
    <location>
        <begin position="129"/>
        <end position="149"/>
    </location>
</feature>